<dbReference type="Gene3D" id="1.20.1440.60">
    <property type="entry name" value="23S rRNA-intervening sequence"/>
    <property type="match status" value="1"/>
</dbReference>
<dbReference type="SUPFAM" id="SSF158446">
    <property type="entry name" value="IVS-encoded protein-like"/>
    <property type="match status" value="1"/>
</dbReference>
<organism evidence="1 2">
    <name type="scientific">Geothrix rubra</name>
    <dbReference type="NCBI Taxonomy" id="2927977"/>
    <lineage>
        <taxon>Bacteria</taxon>
        <taxon>Pseudomonadati</taxon>
        <taxon>Acidobacteriota</taxon>
        <taxon>Holophagae</taxon>
        <taxon>Holophagales</taxon>
        <taxon>Holophagaceae</taxon>
        <taxon>Geothrix</taxon>
    </lineage>
</organism>
<dbReference type="InterPro" id="IPR036583">
    <property type="entry name" value="23S_rRNA_IVS_sf"/>
</dbReference>
<evidence type="ECO:0000313" key="2">
    <source>
        <dbReference type="Proteomes" id="UP001165089"/>
    </source>
</evidence>
<dbReference type="InterPro" id="IPR012657">
    <property type="entry name" value="23S_rRNA-intervening_sequence"/>
</dbReference>
<dbReference type="CDD" id="cd16377">
    <property type="entry name" value="23S_rRNA_IVP_like"/>
    <property type="match status" value="1"/>
</dbReference>
<dbReference type="Proteomes" id="UP001165089">
    <property type="component" value="Unassembled WGS sequence"/>
</dbReference>
<evidence type="ECO:0008006" key="3">
    <source>
        <dbReference type="Google" id="ProtNLM"/>
    </source>
</evidence>
<accession>A0ABQ5Q4L3</accession>
<dbReference type="NCBIfam" id="TIGR02436">
    <property type="entry name" value="four helix bundle protein"/>
    <property type="match status" value="1"/>
</dbReference>
<keyword evidence="2" id="KW-1185">Reference proteome</keyword>
<dbReference type="EMBL" id="BSDD01000001">
    <property type="protein sequence ID" value="GLH69236.1"/>
    <property type="molecule type" value="Genomic_DNA"/>
</dbReference>
<dbReference type="RefSeq" id="WP_285723115.1">
    <property type="nucleotide sequence ID" value="NZ_BSDD01000001.1"/>
</dbReference>
<reference evidence="1 2" key="1">
    <citation type="journal article" date="2023" name="Antonie Van Leeuwenhoek">
        <title>Mesoterricola silvestris gen. nov., sp. nov., Mesoterricola sediminis sp. nov., Geothrix oryzae sp. nov., Geothrix edaphica sp. nov., Geothrix rubra sp. nov., and Geothrix limicola sp. nov., six novel members of Acidobacteriota isolated from soils.</title>
        <authorList>
            <person name="Itoh H."/>
            <person name="Sugisawa Y."/>
            <person name="Mise K."/>
            <person name="Xu Z."/>
            <person name="Kuniyasu M."/>
            <person name="Ushijima N."/>
            <person name="Kawano K."/>
            <person name="Kobayashi E."/>
            <person name="Shiratori Y."/>
            <person name="Masuda Y."/>
            <person name="Senoo K."/>
        </authorList>
    </citation>
    <scope>NUCLEOTIDE SEQUENCE [LARGE SCALE GENOMIC DNA]</scope>
    <source>
        <strain evidence="1 2">Red803</strain>
    </source>
</reference>
<proteinExistence type="predicted"/>
<evidence type="ECO:0000313" key="1">
    <source>
        <dbReference type="EMBL" id="GLH69236.1"/>
    </source>
</evidence>
<dbReference type="PANTHER" id="PTHR38471">
    <property type="entry name" value="FOUR HELIX BUNDLE PROTEIN"/>
    <property type="match status" value="1"/>
</dbReference>
<name>A0ABQ5Q4L3_9BACT</name>
<dbReference type="PANTHER" id="PTHR38471:SF2">
    <property type="entry name" value="FOUR HELIX BUNDLE PROTEIN"/>
    <property type="match status" value="1"/>
</dbReference>
<dbReference type="Pfam" id="PF05635">
    <property type="entry name" value="23S_rRNA_IVP"/>
    <property type="match status" value="1"/>
</dbReference>
<protein>
    <recommendedName>
        <fullName evidence="3">S23 ribosomal protein</fullName>
    </recommendedName>
</protein>
<sequence length="117" mass="13425">MQPFRKLVVWEKSHRLVLAIYKATEVFPIDERFGLTQQLRRASVSIPSNIAEGCGLFTQAEKARHFQIASGSAHEVDYQLLLARDLHYLDEDSFKPLSRAVDEVNRMLASLLQQVRN</sequence>
<gene>
    <name evidence="1" type="ORF">GETHPA_07690</name>
</gene>
<comment type="caution">
    <text evidence="1">The sequence shown here is derived from an EMBL/GenBank/DDBJ whole genome shotgun (WGS) entry which is preliminary data.</text>
</comment>